<feature type="transmembrane region" description="Helical" evidence="1">
    <location>
        <begin position="64"/>
        <end position="84"/>
    </location>
</feature>
<protein>
    <submittedName>
        <fullName evidence="2">Uncharacterized protein</fullName>
    </submittedName>
</protein>
<name>A0ABY5P6A9_9LACT</name>
<evidence type="ECO:0000256" key="1">
    <source>
        <dbReference type="SAM" id="Phobius"/>
    </source>
</evidence>
<feature type="transmembrane region" description="Helical" evidence="1">
    <location>
        <begin position="38"/>
        <end position="58"/>
    </location>
</feature>
<evidence type="ECO:0000313" key="3">
    <source>
        <dbReference type="Proteomes" id="UP001315967"/>
    </source>
</evidence>
<dbReference type="EMBL" id="CP102453">
    <property type="protein sequence ID" value="UUX34219.1"/>
    <property type="molecule type" value="Genomic_DNA"/>
</dbReference>
<keyword evidence="3" id="KW-1185">Reference proteome</keyword>
<keyword evidence="1" id="KW-0472">Membrane</keyword>
<feature type="transmembrane region" description="Helical" evidence="1">
    <location>
        <begin position="6"/>
        <end position="26"/>
    </location>
</feature>
<keyword evidence="1" id="KW-1133">Transmembrane helix</keyword>
<organism evidence="2 3">
    <name type="scientific">Fundicoccus culcitae</name>
    <dbReference type="NCBI Taxonomy" id="2969821"/>
    <lineage>
        <taxon>Bacteria</taxon>
        <taxon>Bacillati</taxon>
        <taxon>Bacillota</taxon>
        <taxon>Bacilli</taxon>
        <taxon>Lactobacillales</taxon>
        <taxon>Aerococcaceae</taxon>
        <taxon>Fundicoccus</taxon>
    </lineage>
</organism>
<dbReference type="Proteomes" id="UP001315967">
    <property type="component" value="Chromosome"/>
</dbReference>
<proteinExistence type="predicted"/>
<accession>A0ABY5P6A9</accession>
<keyword evidence="1" id="KW-0812">Transmembrane</keyword>
<sequence length="88" mass="10477">MLEILFYAFPSMMIIIALYLFMYRDSLVKLMTLDDSKLIKVFSLTYFLMSILGFVLVLNQLDTWVIIWIILSLILTSIMLFTFYKLMK</sequence>
<evidence type="ECO:0000313" key="2">
    <source>
        <dbReference type="EMBL" id="UUX34219.1"/>
    </source>
</evidence>
<gene>
    <name evidence="2" type="ORF">NRE15_00685</name>
</gene>
<dbReference type="RefSeq" id="WP_313793722.1">
    <property type="nucleotide sequence ID" value="NZ_CP102453.1"/>
</dbReference>
<reference evidence="2 3" key="1">
    <citation type="submission" date="2022-08" db="EMBL/GenBank/DDBJ databases">
        <title>Aerococcaceae sp. nov isolated from spoiled eye mask.</title>
        <authorList>
            <person name="Zhou G."/>
            <person name="Xie X.-B."/>
            <person name="Shi Q.-S."/>
            <person name="Wang Y.-S."/>
            <person name="Wen X."/>
            <person name="Peng H."/>
            <person name="Yang X.-J."/>
            <person name="Tao H.-B."/>
            <person name="Huang X.-M."/>
        </authorList>
    </citation>
    <scope>NUCLEOTIDE SEQUENCE [LARGE SCALE GENOMIC DNA]</scope>
    <source>
        <strain evidence="3">DM20194951</strain>
    </source>
</reference>